<protein>
    <submittedName>
        <fullName evidence="1">Uncharacterized protein</fullName>
    </submittedName>
</protein>
<sequence length="166" mass="19878">MNLYHNIDDIDYKKIFFYKPVINKIIHYNYFYKLIYDVNIFTLNTLIINIDIDSYEIHEEIGKFRVYVKMNHTFIEKIKMLEEHILKHISKKQPVLSCYKFLIFNKNNYVFDKYPEKIKLALRISGLWETETSIGLTTKIYVNDNPTNHQNLLVNPSTVKLSNTTC</sequence>
<dbReference type="AlphaFoldDB" id="A0A6C0D386"/>
<evidence type="ECO:0000313" key="1">
    <source>
        <dbReference type="EMBL" id="QHT10554.1"/>
    </source>
</evidence>
<proteinExistence type="predicted"/>
<reference evidence="1" key="1">
    <citation type="journal article" date="2020" name="Nature">
        <title>Giant virus diversity and host interactions through global metagenomics.</title>
        <authorList>
            <person name="Schulz F."/>
            <person name="Roux S."/>
            <person name="Paez-Espino D."/>
            <person name="Jungbluth S."/>
            <person name="Walsh D.A."/>
            <person name="Denef V.J."/>
            <person name="McMahon K.D."/>
            <person name="Konstantinidis K.T."/>
            <person name="Eloe-Fadrosh E.A."/>
            <person name="Kyrpides N.C."/>
            <person name="Woyke T."/>
        </authorList>
    </citation>
    <scope>NUCLEOTIDE SEQUENCE</scope>
    <source>
        <strain evidence="1">GVMAG-M-3300023174-107</strain>
    </source>
</reference>
<name>A0A6C0D386_9ZZZZ</name>
<organism evidence="1">
    <name type="scientific">viral metagenome</name>
    <dbReference type="NCBI Taxonomy" id="1070528"/>
    <lineage>
        <taxon>unclassified sequences</taxon>
        <taxon>metagenomes</taxon>
        <taxon>organismal metagenomes</taxon>
    </lineage>
</organism>
<accession>A0A6C0D386</accession>
<dbReference type="EMBL" id="MN739522">
    <property type="protein sequence ID" value="QHT10554.1"/>
    <property type="molecule type" value="Genomic_DNA"/>
</dbReference>